<evidence type="ECO:0000313" key="2">
    <source>
        <dbReference type="EMBL" id="KAF8763424.1"/>
    </source>
</evidence>
<evidence type="ECO:0000256" key="1">
    <source>
        <dbReference type="SAM" id="SignalP"/>
    </source>
</evidence>
<evidence type="ECO:0000313" key="3">
    <source>
        <dbReference type="Proteomes" id="UP000807504"/>
    </source>
</evidence>
<keyword evidence="3" id="KW-1185">Reference proteome</keyword>
<reference evidence="2" key="2">
    <citation type="submission" date="2020-06" db="EMBL/GenBank/DDBJ databases">
        <authorList>
            <person name="Sheffer M."/>
        </authorList>
    </citation>
    <scope>NUCLEOTIDE SEQUENCE</scope>
</reference>
<feature type="signal peptide" evidence="1">
    <location>
        <begin position="1"/>
        <end position="21"/>
    </location>
</feature>
<proteinExistence type="predicted"/>
<sequence>MYSKIIPSALVIFSLLVISESKVKQPSNLDQYYDCFNHAECEVDMSDSDSIFTCFDKLSDKQLQPIFKYVNDTYVEYHTDSVPEAVQEYCNLSGDFQKQVYKATVKGIFSYQDMKCDQSMEDECDNAETLLKCFLNLFKNLQKMDYC</sequence>
<organism evidence="2 3">
    <name type="scientific">Argiope bruennichi</name>
    <name type="common">Wasp spider</name>
    <name type="synonym">Aranea bruennichi</name>
    <dbReference type="NCBI Taxonomy" id="94029"/>
    <lineage>
        <taxon>Eukaryota</taxon>
        <taxon>Metazoa</taxon>
        <taxon>Ecdysozoa</taxon>
        <taxon>Arthropoda</taxon>
        <taxon>Chelicerata</taxon>
        <taxon>Arachnida</taxon>
        <taxon>Araneae</taxon>
        <taxon>Araneomorphae</taxon>
        <taxon>Entelegynae</taxon>
        <taxon>Araneoidea</taxon>
        <taxon>Araneidae</taxon>
        <taxon>Argiope</taxon>
    </lineage>
</organism>
<dbReference type="EMBL" id="JABXBU010002231">
    <property type="protein sequence ID" value="KAF8763424.1"/>
    <property type="molecule type" value="Genomic_DNA"/>
</dbReference>
<reference evidence="2" key="1">
    <citation type="journal article" date="2020" name="bioRxiv">
        <title>Chromosome-level reference genome of the European wasp spider Argiope bruennichi: a resource for studies on range expansion and evolutionary adaptation.</title>
        <authorList>
            <person name="Sheffer M.M."/>
            <person name="Hoppe A."/>
            <person name="Krehenwinkel H."/>
            <person name="Uhl G."/>
            <person name="Kuss A.W."/>
            <person name="Jensen L."/>
            <person name="Jensen C."/>
            <person name="Gillespie R.G."/>
            <person name="Hoff K.J."/>
            <person name="Prost S."/>
        </authorList>
    </citation>
    <scope>NUCLEOTIDE SEQUENCE</scope>
</reference>
<name>A0A8T0E2A6_ARGBR</name>
<gene>
    <name evidence="2" type="ORF">HNY73_021611</name>
</gene>
<accession>A0A8T0E2A6</accession>
<keyword evidence="1" id="KW-0732">Signal</keyword>
<dbReference type="AlphaFoldDB" id="A0A8T0E2A6"/>
<dbReference type="Proteomes" id="UP000807504">
    <property type="component" value="Unassembled WGS sequence"/>
</dbReference>
<protein>
    <submittedName>
        <fullName evidence="2">Uncharacterized protein</fullName>
    </submittedName>
</protein>
<feature type="chain" id="PRO_5035894763" evidence="1">
    <location>
        <begin position="22"/>
        <end position="147"/>
    </location>
</feature>
<comment type="caution">
    <text evidence="2">The sequence shown here is derived from an EMBL/GenBank/DDBJ whole genome shotgun (WGS) entry which is preliminary data.</text>
</comment>